<evidence type="ECO:0000256" key="3">
    <source>
        <dbReference type="ARBA" id="ARBA00022741"/>
    </source>
</evidence>
<keyword evidence="2" id="KW-0808">Transferase</keyword>
<evidence type="ECO:0000256" key="2">
    <source>
        <dbReference type="ARBA" id="ARBA00022679"/>
    </source>
</evidence>
<evidence type="ECO:0000259" key="7">
    <source>
        <dbReference type="PROSITE" id="PS50011"/>
    </source>
</evidence>
<feature type="compositionally biased region" description="Acidic residues" evidence="6">
    <location>
        <begin position="505"/>
        <end position="523"/>
    </location>
</feature>
<keyword evidence="3" id="KW-0547">Nucleotide-binding</keyword>
<sequence>MKFFKKIFGKKSKEDGVLDFAPLPIPKVRSKSMNMGVGKLKIVEQIGELYQAMPNRRAQVWQTLNEDGEEEFIATVAPGQENQRWVESRLGEESVRVKSWKASKTEGALRKYGSKVSVLRFDTVINNRYTIRKRLVDDSFVEVYKAWDEQNSSFVYCTIFLPQKNVKLPEEFVQRTFSVDKKNKKYLVNSPDDSILNVLDEGMCKPTGVFFPYRFKIPQIYYVITEYCSDVNFVHFMNTWRRHLPLENLLSILAQLTHTLSWMKKYGWVHGNIRPEQLWMGVEGENEGKLFLNGFSLIKEQSDQESTAFALIKNTAGCGVNTYMSPEQVDYEDVSSNCDQFTMGILLSEFALGKHLFKGMSERKIFTHLKKGVEISEDADVPQWVSRIIERCLSIDPEYRYQDLSEILSEAAVKWKEMELGATGDTSVLFDDEENVARLAKSSVPLSIVDEEEDPLEDKKPAKPKKSKDKKKAVKKEVKRPVKEARQPVAEEEREVVQKLQAKEEDFEDFEEFDEDEFEELEIEETKQEKPRSKPQSMAFPRPKPKMKKPKTGTDRKRRTKVDSTKPKTGIDTRAKTKVDSAKPKTGTDTKAKTKVDSAKPKTGTDTRLKTKIDAAKPKTATDTRRRTGADASRTKSLSAKSRSKADAVRAKVKTKADIPQSKKPKTKADSEINASSQTEILERVKNADADQFVNEETAMMEILEKTSSFGNNSISIKAPEQDVMRMTATDEFVDSTTGEDDEDLFDDLEDENFDDWVFEEDENFDDDDDEDWDVMEATGKDQDDKKKLN</sequence>
<evidence type="ECO:0000256" key="1">
    <source>
        <dbReference type="ARBA" id="ARBA00012513"/>
    </source>
</evidence>
<protein>
    <recommendedName>
        <fullName evidence="1">non-specific serine/threonine protein kinase</fullName>
        <ecNumber evidence="1">2.7.11.1</ecNumber>
    </recommendedName>
</protein>
<accession>A0A5S9F2W5</accession>
<evidence type="ECO:0000256" key="4">
    <source>
        <dbReference type="ARBA" id="ARBA00022777"/>
    </source>
</evidence>
<keyword evidence="5" id="KW-0067">ATP-binding</keyword>
<dbReference type="InterPro" id="IPR001245">
    <property type="entry name" value="Ser-Thr/Tyr_kinase_cat_dom"/>
</dbReference>
<dbReference type="AlphaFoldDB" id="A0A5S9F2W5"/>
<feature type="region of interest" description="Disordered" evidence="6">
    <location>
        <begin position="450"/>
        <end position="683"/>
    </location>
</feature>
<evidence type="ECO:0000313" key="8">
    <source>
        <dbReference type="EMBL" id="BBM83641.1"/>
    </source>
</evidence>
<feature type="compositionally biased region" description="Acidic residues" evidence="6">
    <location>
        <begin position="732"/>
        <end position="775"/>
    </location>
</feature>
<dbReference type="PANTHER" id="PTHR43671:SF13">
    <property type="entry name" value="SERINE_THREONINE-PROTEIN KINASE NEK2"/>
    <property type="match status" value="1"/>
</dbReference>
<dbReference type="InterPro" id="IPR000719">
    <property type="entry name" value="Prot_kinase_dom"/>
</dbReference>
<keyword evidence="9" id="KW-1185">Reference proteome</keyword>
<dbReference type="Pfam" id="PF07714">
    <property type="entry name" value="PK_Tyr_Ser-Thr"/>
    <property type="match status" value="1"/>
</dbReference>
<dbReference type="EC" id="2.7.11.1" evidence="1"/>
<dbReference type="SUPFAM" id="SSF56112">
    <property type="entry name" value="Protein kinase-like (PK-like)"/>
    <property type="match status" value="1"/>
</dbReference>
<proteinExistence type="predicted"/>
<name>A0A5S9F2W5_UABAM</name>
<feature type="compositionally biased region" description="Basic and acidic residues" evidence="6">
    <location>
        <begin position="779"/>
        <end position="790"/>
    </location>
</feature>
<dbReference type="KEGG" id="uam:UABAM_01994"/>
<reference evidence="8 9" key="1">
    <citation type="submission" date="2019-08" db="EMBL/GenBank/DDBJ databases">
        <title>Complete genome sequence of Candidatus Uab amorphum.</title>
        <authorList>
            <person name="Shiratori T."/>
            <person name="Suzuki S."/>
            <person name="Kakizawa Y."/>
            <person name="Ishida K."/>
        </authorList>
    </citation>
    <scope>NUCLEOTIDE SEQUENCE [LARGE SCALE GENOMIC DNA]</scope>
    <source>
        <strain evidence="8 9">SRT547</strain>
    </source>
</reference>
<feature type="compositionally biased region" description="Basic residues" evidence="6">
    <location>
        <begin position="462"/>
        <end position="474"/>
    </location>
</feature>
<dbReference type="GO" id="GO:0005524">
    <property type="term" value="F:ATP binding"/>
    <property type="evidence" value="ECO:0007669"/>
    <property type="project" value="UniProtKB-KW"/>
</dbReference>
<dbReference type="GO" id="GO:0004674">
    <property type="term" value="F:protein serine/threonine kinase activity"/>
    <property type="evidence" value="ECO:0007669"/>
    <property type="project" value="UniProtKB-EC"/>
</dbReference>
<dbReference type="InterPro" id="IPR050660">
    <property type="entry name" value="NEK_Ser/Thr_kinase"/>
</dbReference>
<dbReference type="PANTHER" id="PTHR43671">
    <property type="entry name" value="SERINE/THREONINE-PROTEIN KINASE NEK"/>
    <property type="match status" value="1"/>
</dbReference>
<dbReference type="InterPro" id="IPR011009">
    <property type="entry name" value="Kinase-like_dom_sf"/>
</dbReference>
<feature type="domain" description="Protein kinase" evidence="7">
    <location>
        <begin position="129"/>
        <end position="413"/>
    </location>
</feature>
<feature type="compositionally biased region" description="Basic and acidic residues" evidence="6">
    <location>
        <begin position="561"/>
        <end position="629"/>
    </location>
</feature>
<feature type="compositionally biased region" description="Basic and acidic residues" evidence="6">
    <location>
        <begin position="475"/>
        <end position="504"/>
    </location>
</feature>
<evidence type="ECO:0000313" key="9">
    <source>
        <dbReference type="Proteomes" id="UP000326354"/>
    </source>
</evidence>
<keyword evidence="4 8" id="KW-0418">Kinase</keyword>
<dbReference type="PROSITE" id="PS50011">
    <property type="entry name" value="PROTEIN_KINASE_DOM"/>
    <property type="match status" value="1"/>
</dbReference>
<dbReference type="RefSeq" id="WP_151967834.1">
    <property type="nucleotide sequence ID" value="NZ_AP019860.1"/>
</dbReference>
<evidence type="ECO:0000256" key="5">
    <source>
        <dbReference type="ARBA" id="ARBA00022840"/>
    </source>
</evidence>
<evidence type="ECO:0000256" key="6">
    <source>
        <dbReference type="SAM" id="MobiDB-lite"/>
    </source>
</evidence>
<organism evidence="8 9">
    <name type="scientific">Uabimicrobium amorphum</name>
    <dbReference type="NCBI Taxonomy" id="2596890"/>
    <lineage>
        <taxon>Bacteria</taxon>
        <taxon>Pseudomonadati</taxon>
        <taxon>Planctomycetota</taxon>
        <taxon>Candidatus Uabimicrobiia</taxon>
        <taxon>Candidatus Uabimicrobiales</taxon>
        <taxon>Candidatus Uabimicrobiaceae</taxon>
        <taxon>Candidatus Uabimicrobium</taxon>
    </lineage>
</organism>
<dbReference type="EMBL" id="AP019860">
    <property type="protein sequence ID" value="BBM83641.1"/>
    <property type="molecule type" value="Genomic_DNA"/>
</dbReference>
<dbReference type="Gene3D" id="1.10.510.10">
    <property type="entry name" value="Transferase(Phosphotransferase) domain 1"/>
    <property type="match status" value="1"/>
</dbReference>
<feature type="region of interest" description="Disordered" evidence="6">
    <location>
        <begin position="732"/>
        <end position="790"/>
    </location>
</feature>
<dbReference type="SMART" id="SM00220">
    <property type="entry name" value="S_TKc"/>
    <property type="match status" value="1"/>
</dbReference>
<dbReference type="Proteomes" id="UP000326354">
    <property type="component" value="Chromosome"/>
</dbReference>
<gene>
    <name evidence="8" type="ORF">UABAM_01994</name>
</gene>
<feature type="compositionally biased region" description="Basic residues" evidence="6">
    <location>
        <begin position="543"/>
        <end position="560"/>
    </location>
</feature>